<proteinExistence type="predicted"/>
<dbReference type="SUPFAM" id="SSF144232">
    <property type="entry name" value="HIT/MYND zinc finger-like"/>
    <property type="match status" value="1"/>
</dbReference>
<evidence type="ECO:0000256" key="2">
    <source>
        <dbReference type="ARBA" id="ARBA00022771"/>
    </source>
</evidence>
<feature type="domain" description="MYND-type" evidence="6">
    <location>
        <begin position="664"/>
        <end position="702"/>
    </location>
</feature>
<keyword evidence="2 4" id="KW-0863">Zinc-finger</keyword>
<accession>A0A067T0J9</accession>
<dbReference type="PROSITE" id="PS01360">
    <property type="entry name" value="ZF_MYND_1"/>
    <property type="match status" value="1"/>
</dbReference>
<gene>
    <name evidence="7" type="ORF">GALMADRAFT_101649</name>
</gene>
<dbReference type="EMBL" id="KL142388">
    <property type="protein sequence ID" value="KDR72533.1"/>
    <property type="molecule type" value="Genomic_DNA"/>
</dbReference>
<dbReference type="SUPFAM" id="SSF48371">
    <property type="entry name" value="ARM repeat"/>
    <property type="match status" value="1"/>
</dbReference>
<keyword evidence="3" id="KW-0862">Zinc</keyword>
<dbReference type="InterPro" id="IPR002893">
    <property type="entry name" value="Znf_MYND"/>
</dbReference>
<dbReference type="InterPro" id="IPR016024">
    <property type="entry name" value="ARM-type_fold"/>
</dbReference>
<name>A0A067T0J9_GALM3</name>
<keyword evidence="1" id="KW-0479">Metal-binding</keyword>
<dbReference type="OrthoDB" id="341421at2759"/>
<dbReference type="Proteomes" id="UP000027222">
    <property type="component" value="Unassembled WGS sequence"/>
</dbReference>
<evidence type="ECO:0000256" key="1">
    <source>
        <dbReference type="ARBA" id="ARBA00022723"/>
    </source>
</evidence>
<dbReference type="HOGENOM" id="CLU_010273_0_0_1"/>
<dbReference type="Gene3D" id="6.10.140.2220">
    <property type="match status" value="1"/>
</dbReference>
<evidence type="ECO:0000256" key="4">
    <source>
        <dbReference type="PROSITE-ProRule" id="PRU00134"/>
    </source>
</evidence>
<dbReference type="GO" id="GO:0008270">
    <property type="term" value="F:zinc ion binding"/>
    <property type="evidence" value="ECO:0007669"/>
    <property type="project" value="UniProtKB-KW"/>
</dbReference>
<organism evidence="7 8">
    <name type="scientific">Galerina marginata (strain CBS 339.88)</name>
    <dbReference type="NCBI Taxonomy" id="685588"/>
    <lineage>
        <taxon>Eukaryota</taxon>
        <taxon>Fungi</taxon>
        <taxon>Dikarya</taxon>
        <taxon>Basidiomycota</taxon>
        <taxon>Agaricomycotina</taxon>
        <taxon>Agaricomycetes</taxon>
        <taxon>Agaricomycetidae</taxon>
        <taxon>Agaricales</taxon>
        <taxon>Agaricineae</taxon>
        <taxon>Strophariaceae</taxon>
        <taxon>Galerina</taxon>
    </lineage>
</organism>
<dbReference type="PROSITE" id="PS50865">
    <property type="entry name" value="ZF_MYND_2"/>
    <property type="match status" value="1"/>
</dbReference>
<reference evidence="8" key="1">
    <citation type="journal article" date="2014" name="Proc. Natl. Acad. Sci. U.S.A.">
        <title>Extensive sampling of basidiomycete genomes demonstrates inadequacy of the white-rot/brown-rot paradigm for wood decay fungi.</title>
        <authorList>
            <person name="Riley R."/>
            <person name="Salamov A.A."/>
            <person name="Brown D.W."/>
            <person name="Nagy L.G."/>
            <person name="Floudas D."/>
            <person name="Held B.W."/>
            <person name="Levasseur A."/>
            <person name="Lombard V."/>
            <person name="Morin E."/>
            <person name="Otillar R."/>
            <person name="Lindquist E.A."/>
            <person name="Sun H."/>
            <person name="LaButti K.M."/>
            <person name="Schmutz J."/>
            <person name="Jabbour D."/>
            <person name="Luo H."/>
            <person name="Baker S.E."/>
            <person name="Pisabarro A.G."/>
            <person name="Walton J.D."/>
            <person name="Blanchette R.A."/>
            <person name="Henrissat B."/>
            <person name="Martin F."/>
            <person name="Cullen D."/>
            <person name="Hibbett D.S."/>
            <person name="Grigoriev I.V."/>
        </authorList>
    </citation>
    <scope>NUCLEOTIDE SEQUENCE [LARGE SCALE GENOMIC DNA]</scope>
    <source>
        <strain evidence="8">CBS 339.88</strain>
    </source>
</reference>
<feature type="region of interest" description="Disordered" evidence="5">
    <location>
        <begin position="1"/>
        <end position="21"/>
    </location>
</feature>
<dbReference type="AlphaFoldDB" id="A0A067T0J9"/>
<evidence type="ECO:0000256" key="5">
    <source>
        <dbReference type="SAM" id="MobiDB-lite"/>
    </source>
</evidence>
<evidence type="ECO:0000259" key="6">
    <source>
        <dbReference type="PROSITE" id="PS50865"/>
    </source>
</evidence>
<evidence type="ECO:0000313" key="8">
    <source>
        <dbReference type="Proteomes" id="UP000027222"/>
    </source>
</evidence>
<dbReference type="Pfam" id="PF01753">
    <property type="entry name" value="zf-MYND"/>
    <property type="match status" value="1"/>
</dbReference>
<protein>
    <recommendedName>
        <fullName evidence="6">MYND-type domain-containing protein</fullName>
    </recommendedName>
</protein>
<keyword evidence="8" id="KW-1185">Reference proteome</keyword>
<evidence type="ECO:0000313" key="7">
    <source>
        <dbReference type="EMBL" id="KDR72533.1"/>
    </source>
</evidence>
<evidence type="ECO:0000256" key="3">
    <source>
        <dbReference type="ARBA" id="ARBA00022833"/>
    </source>
</evidence>
<sequence length="706" mass="79353">MPGPGSRGKSRQGAKKSTPTTRSNLANDDVFICDIDDVLGWKVLIDRLCEFFKLPDLGTRGGMKKIHANFDEIYARMEKLYQESGNNIKVQGAIVGLFAKMSIDSILRNKLFEKDTLNKIIPLLHEDETRHLALRALNIITHHGGSSVRVEIAKHANDVTKLIRDLPDDDTVIELGVSTLTHSIMAAVEGLKSPTYPEALASINMVEVLKTTMEVVKRPHPNSHSIVAHAIELLSVSSLQAAAAFKAYPTAINFLAAGMRSKDWSSRCICLGGLIKLNLLDAYEDELYPDPYRFNVAINSRMPHHLADIMQRYGSTKGNVHMTIFCSSESTEAMLAYAQNRDLYALGLKQASLVVQTEYSITAGAFEDHADHVDMPFVSWTDSLPFTAKAIREKGKPDERDLADILDMKYLVISQRLPEALEMAKKGIERNPEQAYFHYILSLSGNPVQGLRSAKKGLKCKKMTPFVKYQMLQRAVDHAARMGLHLFQDMPDPSEPSWKEAVAFLMSAVEDAKAYIDSAPPDNRYMRNVCSWYILLSVLVKPDISPELRELDDALKRLSIANQFSEFFGFSPSKNETTLAQQVVVKYYPLGVKEFSKVFENFDKAEPESATTVVDRKKADDDLAEWLEDIRLEDGTMQVLQRCDGYHRPGSSVNEEEFVTMYRCSWCRNPSAVLRKCSGCGQMRYCDSSCQRAHWKEHKKVCGLQT</sequence>